<dbReference type="EMBL" id="AAQR03188188">
    <property type="status" value="NOT_ANNOTATED_CDS"/>
    <property type="molecule type" value="Genomic_DNA"/>
</dbReference>
<feature type="domain" description="C2H2-type" evidence="11">
    <location>
        <begin position="154"/>
        <end position="182"/>
    </location>
</feature>
<dbReference type="GO" id="GO:0010844">
    <property type="term" value="F:recombination hotspot binding"/>
    <property type="evidence" value="ECO:0007669"/>
    <property type="project" value="TreeGrafter"/>
</dbReference>
<dbReference type="PROSITE" id="PS50157">
    <property type="entry name" value="ZINC_FINGER_C2H2_2"/>
    <property type="match status" value="1"/>
</dbReference>
<dbReference type="GO" id="GO:0032259">
    <property type="term" value="P:methylation"/>
    <property type="evidence" value="ECO:0007669"/>
    <property type="project" value="UniProtKB-KW"/>
</dbReference>
<dbReference type="EMBL" id="AAQR03188190">
    <property type="status" value="NOT_ANNOTATED_CDS"/>
    <property type="molecule type" value="Genomic_DNA"/>
</dbReference>
<dbReference type="eggNOG" id="KOG1721">
    <property type="taxonomic scope" value="Eukaryota"/>
</dbReference>
<dbReference type="STRING" id="30611.ENSOGAP00000005590"/>
<reference evidence="14" key="1">
    <citation type="submission" date="2011-03" db="EMBL/GenBank/DDBJ databases">
        <title>Version 3 of the genome sequence of Otolemur garnettii (Bushbaby).</title>
        <authorList>
            <consortium name="The Broad Institute Genome Sequencing Platform"/>
            <person name="Di Palma F."/>
            <person name="Johnson J."/>
            <person name="Lander E.S."/>
            <person name="Lindblad-Toh K."/>
            <person name="Jaffe D.B."/>
            <person name="Gnerre S."/>
            <person name="MacCallum I."/>
            <person name="Przybylski D."/>
            <person name="Ribeiro F.J."/>
            <person name="Burton J.N."/>
            <person name="Walker B.J."/>
            <person name="Sharpe T."/>
            <person name="Hall G."/>
        </authorList>
    </citation>
    <scope>NUCLEOTIDE SEQUENCE [LARGE SCALE GENOMIC DNA]</scope>
</reference>
<dbReference type="InterPro" id="IPR001214">
    <property type="entry name" value="SET_dom"/>
</dbReference>
<dbReference type="Ensembl" id="ENSOGAT00000006261.2">
    <property type="protein sequence ID" value="ENSOGAP00000005590.2"/>
    <property type="gene ID" value="ENSOGAG00000006257.2"/>
</dbReference>
<reference evidence="13" key="3">
    <citation type="submission" date="2025-09" db="UniProtKB">
        <authorList>
            <consortium name="Ensembl"/>
        </authorList>
    </citation>
    <scope>IDENTIFICATION</scope>
</reference>
<keyword evidence="6" id="KW-0238">DNA-binding</keyword>
<dbReference type="HOGENOM" id="CLU_064013_1_1_1"/>
<name>H0WTT8_OTOGA</name>
<dbReference type="InterPro" id="IPR013087">
    <property type="entry name" value="Znf_C2H2_type"/>
</dbReference>
<keyword evidence="8" id="KW-0539">Nucleus</keyword>
<dbReference type="Proteomes" id="UP000005225">
    <property type="component" value="Unassembled WGS sequence"/>
</dbReference>
<dbReference type="GO" id="GO:0005634">
    <property type="term" value="C:nucleus"/>
    <property type="evidence" value="ECO:0007669"/>
    <property type="project" value="UniProtKB-SubCell"/>
</dbReference>
<evidence type="ECO:0000256" key="9">
    <source>
        <dbReference type="PROSITE-ProRule" id="PRU00042"/>
    </source>
</evidence>
<evidence type="ECO:0000256" key="3">
    <source>
        <dbReference type="ARBA" id="ARBA00022679"/>
    </source>
</evidence>
<dbReference type="GeneTree" id="ENSGT00940000165655"/>
<dbReference type="GO" id="GO:0008270">
    <property type="term" value="F:zinc ion binding"/>
    <property type="evidence" value="ECO:0007669"/>
    <property type="project" value="UniProtKB-KW"/>
</dbReference>
<keyword evidence="14" id="KW-1185">Reference proteome</keyword>
<dbReference type="CDD" id="cd19193">
    <property type="entry name" value="PR-SET_PRDM7_9"/>
    <property type="match status" value="1"/>
</dbReference>
<dbReference type="PROSITE" id="PS00028">
    <property type="entry name" value="ZINC_FINGER_C2H2_1"/>
    <property type="match status" value="1"/>
</dbReference>
<keyword evidence="9" id="KW-0863">Zinc-finger</keyword>
<dbReference type="SUPFAM" id="SSF82199">
    <property type="entry name" value="SET domain"/>
    <property type="match status" value="1"/>
</dbReference>
<keyword evidence="2" id="KW-0489">Methyltransferase</keyword>
<evidence type="ECO:0008006" key="15">
    <source>
        <dbReference type="Google" id="ProtNLM"/>
    </source>
</evidence>
<dbReference type="InParanoid" id="H0WTT8"/>
<feature type="region of interest" description="Disordered" evidence="10">
    <location>
        <begin position="167"/>
        <end position="223"/>
    </location>
</feature>
<keyword evidence="7" id="KW-0804">Transcription</keyword>
<protein>
    <recommendedName>
        <fullName evidence="15">SET domain-containing protein</fullName>
    </recommendedName>
</protein>
<keyword evidence="5" id="KW-0805">Transcription regulation</keyword>
<evidence type="ECO:0000256" key="10">
    <source>
        <dbReference type="SAM" id="MobiDB-lite"/>
    </source>
</evidence>
<dbReference type="InterPro" id="IPR044417">
    <property type="entry name" value="PRDM7_9_PR-SET"/>
</dbReference>
<feature type="domain" description="SET" evidence="12">
    <location>
        <begin position="9"/>
        <end position="123"/>
    </location>
</feature>
<dbReference type="AlphaFoldDB" id="H0WTT8"/>
<organism evidence="13 14">
    <name type="scientific">Otolemur garnettii</name>
    <name type="common">Small-eared galago</name>
    <name type="synonym">Garnett's greater bushbaby</name>
    <dbReference type="NCBI Taxonomy" id="30611"/>
    <lineage>
        <taxon>Eukaryota</taxon>
        <taxon>Metazoa</taxon>
        <taxon>Chordata</taxon>
        <taxon>Craniata</taxon>
        <taxon>Vertebrata</taxon>
        <taxon>Euteleostomi</taxon>
        <taxon>Mammalia</taxon>
        <taxon>Eutheria</taxon>
        <taxon>Euarchontoglires</taxon>
        <taxon>Primates</taxon>
        <taxon>Strepsirrhini</taxon>
        <taxon>Lorisiformes</taxon>
        <taxon>Galagidae</taxon>
        <taxon>Otolemur</taxon>
    </lineage>
</organism>
<reference evidence="13" key="2">
    <citation type="submission" date="2025-08" db="UniProtKB">
        <authorList>
            <consortium name="Ensembl"/>
        </authorList>
    </citation>
    <scope>IDENTIFICATION</scope>
</reference>
<dbReference type="Gene3D" id="2.170.270.10">
    <property type="entry name" value="SET domain"/>
    <property type="match status" value="1"/>
</dbReference>
<dbReference type="EMBL" id="AAQR03188189">
    <property type="status" value="NOT_ANNOTATED_CDS"/>
    <property type="molecule type" value="Genomic_DNA"/>
</dbReference>
<dbReference type="InterPro" id="IPR046341">
    <property type="entry name" value="SET_dom_sf"/>
</dbReference>
<evidence type="ECO:0000313" key="14">
    <source>
        <dbReference type="Proteomes" id="UP000005225"/>
    </source>
</evidence>
<evidence type="ECO:0000259" key="11">
    <source>
        <dbReference type="PROSITE" id="PS50157"/>
    </source>
</evidence>
<proteinExistence type="predicted"/>
<evidence type="ECO:0000256" key="7">
    <source>
        <dbReference type="ARBA" id="ARBA00023163"/>
    </source>
</evidence>
<dbReference type="PANTHER" id="PTHR16515">
    <property type="entry name" value="PR DOMAIN ZINC FINGER PROTEIN"/>
    <property type="match status" value="1"/>
</dbReference>
<evidence type="ECO:0000313" key="13">
    <source>
        <dbReference type="Ensembl" id="ENSOGAP00000005590.2"/>
    </source>
</evidence>
<keyword evidence="9" id="KW-0479">Metal-binding</keyword>
<dbReference type="eggNOG" id="KOG2461">
    <property type="taxonomic scope" value="Eukaryota"/>
</dbReference>
<comment type="subcellular location">
    <subcellularLocation>
        <location evidence="1">Nucleus</location>
    </subcellularLocation>
</comment>
<dbReference type="PROSITE" id="PS50280">
    <property type="entry name" value="SET"/>
    <property type="match status" value="1"/>
</dbReference>
<accession>H0WTT8</accession>
<dbReference type="GO" id="GO:0010845">
    <property type="term" value="P:positive regulation of reciprocal meiotic recombination"/>
    <property type="evidence" value="ECO:0007669"/>
    <property type="project" value="TreeGrafter"/>
</dbReference>
<dbReference type="GO" id="GO:0046975">
    <property type="term" value="F:histone H3K36 methyltransferase activity"/>
    <property type="evidence" value="ECO:0007669"/>
    <property type="project" value="TreeGrafter"/>
</dbReference>
<dbReference type="Pfam" id="PF21225">
    <property type="entry name" value="zf-C2H2_5"/>
    <property type="match status" value="1"/>
</dbReference>
<evidence type="ECO:0000256" key="8">
    <source>
        <dbReference type="ARBA" id="ARBA00023242"/>
    </source>
</evidence>
<keyword evidence="4" id="KW-0949">S-adenosyl-L-methionine</keyword>
<dbReference type="Gene3D" id="3.30.160.60">
    <property type="entry name" value="Classic Zinc Finger"/>
    <property type="match status" value="1"/>
</dbReference>
<evidence type="ECO:0000256" key="2">
    <source>
        <dbReference type="ARBA" id="ARBA00022603"/>
    </source>
</evidence>
<dbReference type="OMA" id="ITWINRE"/>
<evidence type="ECO:0000259" key="12">
    <source>
        <dbReference type="PROSITE" id="PS50280"/>
    </source>
</evidence>
<feature type="compositionally biased region" description="Basic residues" evidence="10">
    <location>
        <begin position="213"/>
        <end position="223"/>
    </location>
</feature>
<dbReference type="InterPro" id="IPR050331">
    <property type="entry name" value="Zinc_finger"/>
</dbReference>
<dbReference type="Pfam" id="PF21549">
    <property type="entry name" value="PRDM2_PR"/>
    <property type="match status" value="1"/>
</dbReference>
<evidence type="ECO:0000256" key="5">
    <source>
        <dbReference type="ARBA" id="ARBA00023015"/>
    </source>
</evidence>
<dbReference type="GO" id="GO:0042800">
    <property type="term" value="F:histone H3K4 methyltransferase activity"/>
    <property type="evidence" value="ECO:0007669"/>
    <property type="project" value="TreeGrafter"/>
</dbReference>
<evidence type="ECO:0000256" key="6">
    <source>
        <dbReference type="ARBA" id="ARBA00023125"/>
    </source>
</evidence>
<keyword evidence="9" id="KW-0862">Zinc</keyword>
<dbReference type="InterPro" id="IPR048414">
    <property type="entry name" value="PDRM9-like_Znf-C2H2"/>
</dbReference>
<keyword evidence="3" id="KW-0808">Transferase</keyword>
<sequence>NRATLTLPPGLSVRESGIPEAGYGAWNEACELPLGLHFGPYEGKVTEDEEAARSGYAWQFPRHTQCQDSTKQRTFNLRAQHRYVNCARDDEEQNLVAFQYHRQIFYRTCQVIRPGCELLVWYGDEYGEELGITWINREENEEGPTRQDPKPGNHACPSCSLTFSSKRSLNQHTEDAHSSHISPGTSGRKHRRLKHLCPGDQNQEQQLSDPRGRYGKIKGRAVS</sequence>
<evidence type="ECO:0000256" key="4">
    <source>
        <dbReference type="ARBA" id="ARBA00022691"/>
    </source>
</evidence>
<dbReference type="GO" id="GO:0010468">
    <property type="term" value="P:regulation of gene expression"/>
    <property type="evidence" value="ECO:0007669"/>
    <property type="project" value="TreeGrafter"/>
</dbReference>
<evidence type="ECO:0000256" key="1">
    <source>
        <dbReference type="ARBA" id="ARBA00004123"/>
    </source>
</evidence>
<dbReference type="PANTHER" id="PTHR16515:SF10">
    <property type="entry name" value="HISTONE-LYSINE N-METHYLTRANSFERASE PRDM9-RELATED"/>
    <property type="match status" value="1"/>
</dbReference>